<name>A0AAN4NRG3_ECOLX</name>
<comment type="caution">
    <text evidence="1">The sequence shown here is derived from an EMBL/GenBank/DDBJ whole genome shotgun (WGS) entry which is preliminary data.</text>
</comment>
<gene>
    <name evidence="1" type="ORF">AC00_3367</name>
    <name evidence="2" type="ORF">AC00_3368</name>
</gene>
<dbReference type="AlphaFoldDB" id="A0AAN4NRG3"/>
<dbReference type="EMBL" id="JJLU01000104">
    <property type="protein sequence ID" value="EZJ83498.1"/>
    <property type="molecule type" value="Genomic_DNA"/>
</dbReference>
<reference evidence="1 3" key="1">
    <citation type="submission" date="2014-03" db="EMBL/GenBank/DDBJ databases">
        <title>Genetic Variability of E. coli after antibiotic treatment.</title>
        <authorList>
            <person name="Silbergeld E."/>
            <person name="Coles C."/>
            <person name="Seidman J.C."/>
            <person name="You Y."/>
            <person name="George J."/>
            <person name="Nadendla S."/>
            <person name="Huot H."/>
            <person name="Daugherty S.C."/>
            <person name="Nagaraj S."/>
            <person name="Ott S."/>
            <person name="Klega K."/>
            <person name="Rasko D."/>
        </authorList>
    </citation>
    <scope>NUCLEOTIDE SEQUENCE [LARGE SCALE GENOMIC DNA]</scope>
    <source>
        <strain evidence="1 3">1-250-04_S3_C1</strain>
    </source>
</reference>
<dbReference type="EMBL" id="JJLU01000104">
    <property type="protein sequence ID" value="EZJ83490.1"/>
    <property type="molecule type" value="Genomic_DNA"/>
</dbReference>
<organism evidence="1 3">
    <name type="scientific">Escherichia coli 1-250-04_S3_C1</name>
    <dbReference type="NCBI Taxonomy" id="1444135"/>
    <lineage>
        <taxon>Bacteria</taxon>
        <taxon>Pseudomonadati</taxon>
        <taxon>Pseudomonadota</taxon>
        <taxon>Gammaproteobacteria</taxon>
        <taxon>Enterobacterales</taxon>
        <taxon>Enterobacteriaceae</taxon>
        <taxon>Escherichia</taxon>
    </lineage>
</organism>
<sequence>MNGTFVTLCALPDAMLAHLIRPTGAKRRSDKAFTPHLT</sequence>
<protein>
    <submittedName>
        <fullName evidence="1">Uncharacterized protein</fullName>
    </submittedName>
</protein>
<evidence type="ECO:0000313" key="3">
    <source>
        <dbReference type="Proteomes" id="UP000024043"/>
    </source>
</evidence>
<accession>A0AAN4NRG3</accession>
<proteinExistence type="predicted"/>
<evidence type="ECO:0000313" key="2">
    <source>
        <dbReference type="EMBL" id="EZJ83498.1"/>
    </source>
</evidence>
<dbReference type="Proteomes" id="UP000024043">
    <property type="component" value="Unassembled WGS sequence"/>
</dbReference>
<evidence type="ECO:0000313" key="1">
    <source>
        <dbReference type="EMBL" id="EZJ83490.1"/>
    </source>
</evidence>